<dbReference type="AlphaFoldDB" id="A0A252BTV8"/>
<protein>
    <submittedName>
        <fullName evidence="2">Phosphoribosyl-ATP pyrophosphatase</fullName>
    </submittedName>
</protein>
<dbReference type="eggNOG" id="COG0140">
    <property type="taxonomic scope" value="Bacteria"/>
</dbReference>
<evidence type="ECO:0000313" key="2">
    <source>
        <dbReference type="EMBL" id="OUJ12231.1"/>
    </source>
</evidence>
<accession>A0A252BTV8</accession>
<comment type="caution">
    <text evidence="2">The sequence shown here is derived from an EMBL/GenBank/DDBJ whole genome shotgun (WGS) entry which is preliminary data.</text>
</comment>
<dbReference type="STRING" id="1236501.GCA_000613865_00508"/>
<gene>
    <name evidence="2" type="ORF">HK26_03400</name>
</gene>
<organism evidence="2 3">
    <name type="scientific">Acetobacter okinawensis</name>
    <dbReference type="NCBI Taxonomy" id="1076594"/>
    <lineage>
        <taxon>Bacteria</taxon>
        <taxon>Pseudomonadati</taxon>
        <taxon>Pseudomonadota</taxon>
        <taxon>Alphaproteobacteria</taxon>
        <taxon>Acetobacterales</taxon>
        <taxon>Acetobacteraceae</taxon>
        <taxon>Acetobacter</taxon>
    </lineage>
</organism>
<dbReference type="RefSeq" id="WP_086639455.1">
    <property type="nucleotide sequence ID" value="NZ_JOPJ01000017.1"/>
</dbReference>
<name>A0A252BTV8_9PROT</name>
<proteinExistence type="predicted"/>
<dbReference type="EMBL" id="JOPJ01000017">
    <property type="protein sequence ID" value="OUJ12231.1"/>
    <property type="molecule type" value="Genomic_DNA"/>
</dbReference>
<dbReference type="Proteomes" id="UP000194931">
    <property type="component" value="Unassembled WGS sequence"/>
</dbReference>
<keyword evidence="3" id="KW-1185">Reference proteome</keyword>
<feature type="region of interest" description="Disordered" evidence="1">
    <location>
        <begin position="83"/>
        <end position="109"/>
    </location>
</feature>
<reference evidence="3" key="1">
    <citation type="submission" date="2014-06" db="EMBL/GenBank/DDBJ databases">
        <authorList>
            <person name="Winans N.J."/>
            <person name="Newell P.D."/>
            <person name="Douglas A.E."/>
        </authorList>
    </citation>
    <scope>NUCLEOTIDE SEQUENCE [LARGE SCALE GENOMIC DNA]</scope>
</reference>
<dbReference type="OrthoDB" id="7225308at2"/>
<evidence type="ECO:0000313" key="3">
    <source>
        <dbReference type="Proteomes" id="UP000194931"/>
    </source>
</evidence>
<evidence type="ECO:0000256" key="1">
    <source>
        <dbReference type="SAM" id="MobiDB-lite"/>
    </source>
</evidence>
<sequence length="109" mass="12551">MVYSRPQPVPPLTLQRRELYVQVGQHATSCTTAFIAGQRDELVLQSALFLQSLHSMWLQDGVEEADVWTELLRRVEVSDLLHKLNQPPHRGKKNGRPDRPWRVTTSKLP</sequence>